<sequence length="390" mass="42413">MRPLMTAAHADFAAVRRHADALRDWFAQATGWILHIERDCARLYKRPADLGDPSRGAPAFDRRRYVLFCLACAALERADPQITLHTLGEKLLTLASEPELAARGFAFTLEAQHERRELVAVCRFLLELGVLHRVAGDEDAFVARDGDALYDVQRRVLAGLLAATRGPSTWPPDSAPATLDARLEALVEEYTADNEEGRRTAMRHHLARRLLDDPVVYFDEFDADPALRAYFQSQRGPLATRLCEAVGLVPEQRAEGVALVDEGGDLTDAAMPAEGTAAHITLLVAEFLAGAARARPGAPVPEAEVAAFIGAAAPLYGRYWKKAAREPGAEAELARDSLARLAMLRLIRRDPDGASGLPALARFSLGDTELIPRKTTGANPAATDNQANLF</sequence>
<protein>
    <submittedName>
        <fullName evidence="1">TIGR02678 family protein</fullName>
    </submittedName>
</protein>
<organism evidence="1 2">
    <name type="scientific">Massilia glaciei</name>
    <dbReference type="NCBI Taxonomy" id="1524097"/>
    <lineage>
        <taxon>Bacteria</taxon>
        <taxon>Pseudomonadati</taxon>
        <taxon>Pseudomonadota</taxon>
        <taxon>Betaproteobacteria</taxon>
        <taxon>Burkholderiales</taxon>
        <taxon>Oxalobacteraceae</taxon>
        <taxon>Telluria group</taxon>
        <taxon>Massilia</taxon>
    </lineage>
</organism>
<dbReference type="Proteomes" id="UP000241421">
    <property type="component" value="Unassembled WGS sequence"/>
</dbReference>
<evidence type="ECO:0000313" key="1">
    <source>
        <dbReference type="EMBL" id="PWF49148.1"/>
    </source>
</evidence>
<proteinExistence type="predicted"/>
<reference evidence="1 2" key="1">
    <citation type="submission" date="2018-04" db="EMBL/GenBank/DDBJ databases">
        <title>Massilia violaceinigra sp. nov., a novel purple-pigmented bacterium isolated from Tianshan glacier, Xinjiang, China.</title>
        <authorList>
            <person name="Wang H."/>
        </authorList>
    </citation>
    <scope>NUCLEOTIDE SEQUENCE [LARGE SCALE GENOMIC DNA]</scope>
    <source>
        <strain evidence="1 2">B448-2</strain>
    </source>
</reference>
<comment type="caution">
    <text evidence="1">The sequence shown here is derived from an EMBL/GenBank/DDBJ whole genome shotgun (WGS) entry which is preliminary data.</text>
</comment>
<evidence type="ECO:0000313" key="2">
    <source>
        <dbReference type="Proteomes" id="UP000241421"/>
    </source>
</evidence>
<gene>
    <name evidence="1" type="ORF">C7C56_008435</name>
</gene>
<name>A0A2U2HNR1_9BURK</name>
<keyword evidence="2" id="KW-1185">Reference proteome</keyword>
<dbReference type="Pfam" id="PF09661">
    <property type="entry name" value="DUF2398"/>
    <property type="match status" value="1"/>
</dbReference>
<dbReference type="EMBL" id="PXWF02000114">
    <property type="protein sequence ID" value="PWF49148.1"/>
    <property type="molecule type" value="Genomic_DNA"/>
</dbReference>
<dbReference type="InterPro" id="IPR013494">
    <property type="entry name" value="CHP02678"/>
</dbReference>
<accession>A0A2U2HNR1</accession>
<dbReference type="NCBIfam" id="TIGR02678">
    <property type="entry name" value="TIGR02678 family protein"/>
    <property type="match status" value="1"/>
</dbReference>
<dbReference type="OrthoDB" id="188354at2"/>
<dbReference type="AlphaFoldDB" id="A0A2U2HNR1"/>